<dbReference type="InterPro" id="IPR008988">
    <property type="entry name" value="Transcriptional_repressor_C"/>
</dbReference>
<dbReference type="SUPFAM" id="SSF50037">
    <property type="entry name" value="C-terminal domain of transcriptional repressors"/>
    <property type="match status" value="1"/>
</dbReference>
<evidence type="ECO:0000256" key="1">
    <source>
        <dbReference type="ARBA" id="ARBA00023004"/>
    </source>
</evidence>
<dbReference type="PANTHER" id="PTHR42954:SF2">
    <property type="entry name" value="FE(2+) TRANSPORT PROTEIN A"/>
    <property type="match status" value="1"/>
</dbReference>
<dbReference type="PANTHER" id="PTHR42954">
    <property type="entry name" value="FE(2+) TRANSPORT PROTEIN A"/>
    <property type="match status" value="1"/>
</dbReference>
<dbReference type="EMBL" id="LAZR01040247">
    <property type="protein sequence ID" value="KKL14964.1"/>
    <property type="molecule type" value="Genomic_DNA"/>
</dbReference>
<dbReference type="InterPro" id="IPR052713">
    <property type="entry name" value="FeoA"/>
</dbReference>
<reference evidence="3" key="1">
    <citation type="journal article" date="2015" name="Nature">
        <title>Complex archaea that bridge the gap between prokaryotes and eukaryotes.</title>
        <authorList>
            <person name="Spang A."/>
            <person name="Saw J.H."/>
            <person name="Jorgensen S.L."/>
            <person name="Zaremba-Niedzwiedzka K."/>
            <person name="Martijn J."/>
            <person name="Lind A.E."/>
            <person name="van Eijk R."/>
            <person name="Schleper C."/>
            <person name="Guy L."/>
            <person name="Ettema T.J."/>
        </authorList>
    </citation>
    <scope>NUCLEOTIDE SEQUENCE</scope>
</reference>
<dbReference type="SMART" id="SM00899">
    <property type="entry name" value="FeoA"/>
    <property type="match status" value="1"/>
</dbReference>
<dbReference type="InterPro" id="IPR038157">
    <property type="entry name" value="FeoA_core_dom"/>
</dbReference>
<feature type="domain" description="Ferrous iron transporter FeoA-like" evidence="2">
    <location>
        <begin position="1"/>
        <end position="73"/>
    </location>
</feature>
<dbReference type="GO" id="GO:0046914">
    <property type="term" value="F:transition metal ion binding"/>
    <property type="evidence" value="ECO:0007669"/>
    <property type="project" value="InterPro"/>
</dbReference>
<keyword evidence="1" id="KW-0408">Iron</keyword>
<dbReference type="Pfam" id="PF04023">
    <property type="entry name" value="FeoA"/>
    <property type="match status" value="1"/>
</dbReference>
<proteinExistence type="predicted"/>
<dbReference type="Gene3D" id="2.30.30.90">
    <property type="match status" value="1"/>
</dbReference>
<name>A0A0F9AZA7_9ZZZZ</name>
<evidence type="ECO:0000259" key="2">
    <source>
        <dbReference type="SMART" id="SM00899"/>
    </source>
</evidence>
<evidence type="ECO:0000313" key="3">
    <source>
        <dbReference type="EMBL" id="KKL14964.1"/>
    </source>
</evidence>
<accession>A0A0F9AZA7</accession>
<dbReference type="AlphaFoldDB" id="A0A0F9AZA7"/>
<sequence>MTIDQLQSGQQGIITKVNCSDDWIQRLMVLGLVEGARVEYVGAAIGGDPIEIKLFGAPMSIQRKHAGKFFVNEIQN</sequence>
<organism evidence="3">
    <name type="scientific">marine sediment metagenome</name>
    <dbReference type="NCBI Taxonomy" id="412755"/>
    <lineage>
        <taxon>unclassified sequences</taxon>
        <taxon>metagenomes</taxon>
        <taxon>ecological metagenomes</taxon>
    </lineage>
</organism>
<comment type="caution">
    <text evidence="3">The sequence shown here is derived from an EMBL/GenBank/DDBJ whole genome shotgun (WGS) entry which is preliminary data.</text>
</comment>
<gene>
    <name evidence="3" type="ORF">LCGC14_2510360</name>
</gene>
<protein>
    <recommendedName>
        <fullName evidence="2">Ferrous iron transporter FeoA-like domain-containing protein</fullName>
    </recommendedName>
</protein>
<dbReference type="InterPro" id="IPR007167">
    <property type="entry name" value="Fe-transptr_FeoA-like"/>
</dbReference>